<dbReference type="InterPro" id="IPR045116">
    <property type="entry name" value="Clp1/Grc3"/>
</dbReference>
<keyword evidence="10" id="KW-1185">Reference proteome</keyword>
<dbReference type="GO" id="GO:0005524">
    <property type="term" value="F:ATP binding"/>
    <property type="evidence" value="ECO:0007669"/>
    <property type="project" value="UniProtKB-KW"/>
</dbReference>
<dbReference type="EMBL" id="CAJVPY010013443">
    <property type="protein sequence ID" value="CAG8740598.1"/>
    <property type="molecule type" value="Genomic_DNA"/>
</dbReference>
<dbReference type="AlphaFoldDB" id="A0A9N9IK35"/>
<evidence type="ECO:0000256" key="5">
    <source>
        <dbReference type="ARBA" id="ARBA00022741"/>
    </source>
</evidence>
<proteinExistence type="inferred from homology"/>
<evidence type="ECO:0000256" key="3">
    <source>
        <dbReference type="ARBA" id="ARBA00019824"/>
    </source>
</evidence>
<dbReference type="GO" id="GO:0005634">
    <property type="term" value="C:nucleus"/>
    <property type="evidence" value="ECO:0007669"/>
    <property type="project" value="TreeGrafter"/>
</dbReference>
<comment type="caution">
    <text evidence="9">The sequence shown here is derived from an EMBL/GenBank/DDBJ whole genome shotgun (WGS) entry which is preliminary data.</text>
</comment>
<dbReference type="GO" id="GO:0051731">
    <property type="term" value="F:polynucleotide 5'-hydroxyl-kinase activity"/>
    <property type="evidence" value="ECO:0007669"/>
    <property type="project" value="InterPro"/>
</dbReference>
<protein>
    <recommendedName>
        <fullName evidence="3">Polynucleotide 5'-hydroxyl-kinase GRC3</fullName>
    </recommendedName>
    <alternativeName>
        <fullName evidence="2">Polynucleotide 5'-hydroxyl-kinase grc3</fullName>
    </alternativeName>
</protein>
<feature type="domain" description="Clp1 P-loop" evidence="8">
    <location>
        <begin position="296"/>
        <end position="499"/>
    </location>
</feature>
<evidence type="ECO:0000313" key="10">
    <source>
        <dbReference type="Proteomes" id="UP000789405"/>
    </source>
</evidence>
<evidence type="ECO:0000256" key="2">
    <source>
        <dbReference type="ARBA" id="ARBA00018706"/>
    </source>
</evidence>
<name>A0A9N9IK35_9GLOM</name>
<sequence>MQPKRKKSKIEQEILPKSKNYAFEQEINDDDDDDTDVSIQEKRDCQAAKNVILDPSTISRFGPSDHNVFHYTGKADMSEMCLVGMKHGETINFQGYLLIALILGDVIIMGHRLQGVLTLQDVTEIAEETTILNHSDDLIFHPAYSPKTHALVSIESVEKRENMLKFSNRGIKASSNVKETINDLLIKSGFIKRNFDTILAFRNMSWSGIQGIEKISSSCFKDIFTADRINSSRINQSNETVSIKRDLFKISGFYPVFDVMSGLTLLQFSDSWLKAANQLANDVINYNVPPIAVICGHRNVGKSTFARYLLNNLLNVCPKVAYIESDVGQSEFTPPGSVSLNILDSPIFGPPFTHIQRPYRSYYVGNSTPRDDPDYYLGCLRELVTVYRRDIACGLDFGMHADDERQRIPLILNTHGWIKGMGYDLFLHILGFAKPTHLFQFYSSINSYQNLPPFPTSVLSPPNEDPPKVALVEAIDSSKISTKYTATDHRTLALLSYFYSTPAVLSKQENTKWWQFDKPLIHHSPWCLDWTKGLAKGVFVFFGDVPWSQLLYALNGSVVGLVGEILDADGSREIVDQSEPSRTSQGKEINIAKYPPPAPSEYSFLGLAIIRSIDPAAHTFHILTPLSYVEVQKTSLIVKGSLDFPTCFMLDHTNHISTGVCGVPWKKVPYMNFEAGE</sequence>
<reference evidence="9" key="1">
    <citation type="submission" date="2021-06" db="EMBL/GenBank/DDBJ databases">
        <authorList>
            <person name="Kallberg Y."/>
            <person name="Tangrot J."/>
            <person name="Rosling A."/>
        </authorList>
    </citation>
    <scope>NUCLEOTIDE SEQUENCE</scope>
    <source>
        <strain evidence="9">MA453B</strain>
    </source>
</reference>
<dbReference type="SUPFAM" id="SSF52540">
    <property type="entry name" value="P-loop containing nucleoside triphosphate hydrolases"/>
    <property type="match status" value="1"/>
</dbReference>
<dbReference type="PANTHER" id="PTHR12755">
    <property type="entry name" value="CLEAVAGE/POLYADENYLATION FACTOR IA SUBUNIT CLP1P"/>
    <property type="match status" value="1"/>
</dbReference>
<keyword evidence="7" id="KW-0067">ATP-binding</keyword>
<organism evidence="9 10">
    <name type="scientific">Dentiscutata erythropus</name>
    <dbReference type="NCBI Taxonomy" id="1348616"/>
    <lineage>
        <taxon>Eukaryota</taxon>
        <taxon>Fungi</taxon>
        <taxon>Fungi incertae sedis</taxon>
        <taxon>Mucoromycota</taxon>
        <taxon>Glomeromycotina</taxon>
        <taxon>Glomeromycetes</taxon>
        <taxon>Diversisporales</taxon>
        <taxon>Gigasporaceae</taxon>
        <taxon>Dentiscutata</taxon>
    </lineage>
</organism>
<dbReference type="OrthoDB" id="2405412at2759"/>
<evidence type="ECO:0000259" key="8">
    <source>
        <dbReference type="Pfam" id="PF16575"/>
    </source>
</evidence>
<evidence type="ECO:0000256" key="4">
    <source>
        <dbReference type="ARBA" id="ARBA00022679"/>
    </source>
</evidence>
<dbReference type="Proteomes" id="UP000789405">
    <property type="component" value="Unassembled WGS sequence"/>
</dbReference>
<keyword evidence="6" id="KW-0418">Kinase</keyword>
<dbReference type="Gene3D" id="3.40.50.300">
    <property type="entry name" value="P-loop containing nucleotide triphosphate hydrolases"/>
    <property type="match status" value="1"/>
</dbReference>
<dbReference type="InterPro" id="IPR027417">
    <property type="entry name" value="P-loop_NTPase"/>
</dbReference>
<dbReference type="Pfam" id="PF16575">
    <property type="entry name" value="CLP1_P"/>
    <property type="match status" value="1"/>
</dbReference>
<accession>A0A9N9IK35</accession>
<comment type="similarity">
    <text evidence="1">Belongs to the Clp1 family. NOL9/GRC3 subfamily.</text>
</comment>
<gene>
    <name evidence="9" type="ORF">DERYTH_LOCUS15973</name>
</gene>
<keyword evidence="4" id="KW-0808">Transferase</keyword>
<dbReference type="PANTHER" id="PTHR12755:SF3">
    <property type="entry name" value="POLYNUCLEOTIDE 5'-HYDROXYL-KINASE NOL9"/>
    <property type="match status" value="1"/>
</dbReference>
<dbReference type="InterPro" id="IPR032319">
    <property type="entry name" value="CLP1_P"/>
</dbReference>
<dbReference type="GO" id="GO:0000448">
    <property type="term" value="P:cleavage in ITS2 between 5.8S rRNA and LSU-rRNA of tricistronic rRNA transcript (SSU-rRNA, 5.8S rRNA, LSU-rRNA)"/>
    <property type="evidence" value="ECO:0007669"/>
    <property type="project" value="TreeGrafter"/>
</dbReference>
<evidence type="ECO:0000256" key="7">
    <source>
        <dbReference type="ARBA" id="ARBA00022840"/>
    </source>
</evidence>
<evidence type="ECO:0000256" key="6">
    <source>
        <dbReference type="ARBA" id="ARBA00022777"/>
    </source>
</evidence>
<evidence type="ECO:0000313" key="9">
    <source>
        <dbReference type="EMBL" id="CAG8740598.1"/>
    </source>
</evidence>
<evidence type="ECO:0000256" key="1">
    <source>
        <dbReference type="ARBA" id="ARBA00011003"/>
    </source>
</evidence>
<keyword evidence="5" id="KW-0547">Nucleotide-binding</keyword>
<feature type="non-terminal residue" evidence="9">
    <location>
        <position position="677"/>
    </location>
</feature>